<keyword evidence="6" id="KW-1185">Reference proteome</keyword>
<keyword evidence="3" id="KW-0238">DNA-binding</keyword>
<dbReference type="Gene3D" id="3.90.220.20">
    <property type="entry name" value="DNA methylase specificity domains"/>
    <property type="match status" value="2"/>
</dbReference>
<name>A0A5J6GCQ2_STRKN</name>
<dbReference type="GO" id="GO:0003677">
    <property type="term" value="F:DNA binding"/>
    <property type="evidence" value="ECO:0007669"/>
    <property type="project" value="UniProtKB-KW"/>
</dbReference>
<dbReference type="InterPro" id="IPR052021">
    <property type="entry name" value="Type-I_RS_S_subunit"/>
</dbReference>
<feature type="domain" description="Type I restriction modification DNA specificity" evidence="4">
    <location>
        <begin position="218"/>
        <end position="391"/>
    </location>
</feature>
<dbReference type="InterPro" id="IPR044946">
    <property type="entry name" value="Restrct_endonuc_typeI_TRD_sf"/>
</dbReference>
<dbReference type="RefSeq" id="WP_079043894.1">
    <property type="nucleotide sequence ID" value="NZ_CP023699.1"/>
</dbReference>
<dbReference type="SUPFAM" id="SSF116734">
    <property type="entry name" value="DNA methylase specificity domain"/>
    <property type="match status" value="2"/>
</dbReference>
<gene>
    <name evidence="5" type="ORF">CP970_16875</name>
</gene>
<dbReference type="REBASE" id="373072">
    <property type="entry name" value="S.Ska12853ORF16880P"/>
</dbReference>
<dbReference type="KEGG" id="ska:CP970_16875"/>
<accession>A0A5J6GCQ2</accession>
<evidence type="ECO:0000313" key="5">
    <source>
        <dbReference type="EMBL" id="QEU92354.1"/>
    </source>
</evidence>
<evidence type="ECO:0000259" key="4">
    <source>
        <dbReference type="Pfam" id="PF01420"/>
    </source>
</evidence>
<feature type="domain" description="Type I restriction modification DNA specificity" evidence="4">
    <location>
        <begin position="106"/>
        <end position="185"/>
    </location>
</feature>
<organism evidence="5 6">
    <name type="scientific">Streptomyces kanamyceticus</name>
    <dbReference type="NCBI Taxonomy" id="1967"/>
    <lineage>
        <taxon>Bacteria</taxon>
        <taxon>Bacillati</taxon>
        <taxon>Actinomycetota</taxon>
        <taxon>Actinomycetes</taxon>
        <taxon>Kitasatosporales</taxon>
        <taxon>Streptomycetaceae</taxon>
        <taxon>Streptomyces</taxon>
    </lineage>
</organism>
<dbReference type="Proteomes" id="UP000325529">
    <property type="component" value="Chromosome"/>
</dbReference>
<evidence type="ECO:0000256" key="2">
    <source>
        <dbReference type="ARBA" id="ARBA00022747"/>
    </source>
</evidence>
<dbReference type="PANTHER" id="PTHR30408">
    <property type="entry name" value="TYPE-1 RESTRICTION ENZYME ECOKI SPECIFICITY PROTEIN"/>
    <property type="match status" value="1"/>
</dbReference>
<evidence type="ECO:0000313" key="6">
    <source>
        <dbReference type="Proteomes" id="UP000325529"/>
    </source>
</evidence>
<dbReference type="CDD" id="cd17253">
    <property type="entry name" value="RMtype1_S_Eco933I-TRD2-CR2_like"/>
    <property type="match status" value="1"/>
</dbReference>
<dbReference type="EMBL" id="CP023699">
    <property type="protein sequence ID" value="QEU92354.1"/>
    <property type="molecule type" value="Genomic_DNA"/>
</dbReference>
<proteinExistence type="inferred from homology"/>
<dbReference type="PANTHER" id="PTHR30408:SF12">
    <property type="entry name" value="TYPE I RESTRICTION ENZYME MJAVIII SPECIFICITY SUBUNIT"/>
    <property type="match status" value="1"/>
</dbReference>
<dbReference type="InterPro" id="IPR000055">
    <property type="entry name" value="Restrct_endonuc_typeI_TRD"/>
</dbReference>
<dbReference type="Pfam" id="PF01420">
    <property type="entry name" value="Methylase_S"/>
    <property type="match status" value="2"/>
</dbReference>
<comment type="similarity">
    <text evidence="1">Belongs to the type-I restriction system S methylase family.</text>
</comment>
<protein>
    <recommendedName>
        <fullName evidence="4">Type I restriction modification DNA specificity domain-containing protein</fullName>
    </recommendedName>
</protein>
<sequence length="413" mass="45537">MSLKSHPEVLLRDTLLGIESGWSPICEPYAPGKSEWGVLSLGAVTSGFFIDSQAKRLPPALSPRPALEVGSGDVLVARANGSKRLVGVGCVVPGGVRKGLLLPDLVYRLVPKRERLDSAYLGLVISSPLFRRQVEAVMRSTSGQFKISKSDLLDFSIPLPSLRHQQRIVEALASLTEQEQAIEAAIAKLRTVRRGVLISAIPSAPEAERGRSGIWPTVREVGEVRMGKQLSPSSRQFGTQLPYLRVANVLDGWINYSDVKVMGFSDSERRTYELRPGDILLNEGQSLELVGRSAIYRRGEGEFQFQNTLVRFRVGEDVLPEYAQTVFSYWLTTGVFATIAKKTTSIAHLGGDRFASLPFPMVSLEDQRNVVRTLDAWDKRIASEEDALAKLRRLKQGLVDDLLSGKVRVQDVA</sequence>
<dbReference type="GO" id="GO:0009307">
    <property type="term" value="P:DNA restriction-modification system"/>
    <property type="evidence" value="ECO:0007669"/>
    <property type="project" value="UniProtKB-KW"/>
</dbReference>
<dbReference type="AlphaFoldDB" id="A0A5J6GCQ2"/>
<keyword evidence="2" id="KW-0680">Restriction system</keyword>
<evidence type="ECO:0000256" key="3">
    <source>
        <dbReference type="ARBA" id="ARBA00023125"/>
    </source>
</evidence>
<reference evidence="5 6" key="1">
    <citation type="submission" date="2017-09" db="EMBL/GenBank/DDBJ databases">
        <authorList>
            <person name="Lee N."/>
            <person name="Cho B.-K."/>
        </authorList>
    </citation>
    <scope>NUCLEOTIDE SEQUENCE [LARGE SCALE GENOMIC DNA]</scope>
    <source>
        <strain evidence="5 6">ATCC 12853</strain>
    </source>
</reference>
<evidence type="ECO:0000256" key="1">
    <source>
        <dbReference type="ARBA" id="ARBA00010923"/>
    </source>
</evidence>
<dbReference type="OrthoDB" id="3197085at2"/>